<dbReference type="GO" id="GO:0004484">
    <property type="term" value="F:mRNA guanylyltransferase activity"/>
    <property type="evidence" value="ECO:0007669"/>
    <property type="project" value="TreeGrafter"/>
</dbReference>
<feature type="domain" description="mRNA capping enzyme C-terminal" evidence="2">
    <location>
        <begin position="51"/>
        <end position="116"/>
    </location>
</feature>
<dbReference type="InterPro" id="IPR012340">
    <property type="entry name" value="NA-bd_OB-fold"/>
</dbReference>
<evidence type="ECO:0000313" key="4">
    <source>
        <dbReference type="Proteomes" id="UP000593567"/>
    </source>
</evidence>
<gene>
    <name evidence="3" type="ORF">EB796_005076</name>
</gene>
<dbReference type="EMBL" id="VXIV02000695">
    <property type="protein sequence ID" value="KAF6036629.1"/>
    <property type="molecule type" value="Genomic_DNA"/>
</dbReference>
<evidence type="ECO:0000259" key="2">
    <source>
        <dbReference type="Pfam" id="PF03919"/>
    </source>
</evidence>
<keyword evidence="1" id="KW-1133">Transmembrane helix</keyword>
<dbReference type="Proteomes" id="UP000593567">
    <property type="component" value="Unassembled WGS sequence"/>
</dbReference>
<dbReference type="FunFam" id="2.40.50.140:FF:000291">
    <property type="entry name" value="mRNA-capping enzyme"/>
    <property type="match status" value="1"/>
</dbReference>
<keyword evidence="1" id="KW-0472">Membrane</keyword>
<keyword evidence="1" id="KW-0812">Transmembrane</keyword>
<dbReference type="InterPro" id="IPR013846">
    <property type="entry name" value="mRNA_cap_enzyme_C"/>
</dbReference>
<protein>
    <submittedName>
        <fullName evidence="3">RNGTT</fullName>
    </submittedName>
</protein>
<comment type="caution">
    <text evidence="3">The sequence shown here is derived from an EMBL/GenBank/DDBJ whole genome shotgun (WGS) entry which is preliminary data.</text>
</comment>
<dbReference type="AlphaFoldDB" id="A0A7J7KD99"/>
<dbReference type="InterPro" id="IPR051029">
    <property type="entry name" value="mRNA_Capping_Enz/RNA_Phosphat"/>
</dbReference>
<accession>A0A7J7KD99</accession>
<dbReference type="PANTHER" id="PTHR10367">
    <property type="entry name" value="MRNA-CAPPING ENZYME"/>
    <property type="match status" value="1"/>
</dbReference>
<sequence>MTKFWSTVLVNKIANEAKILILANISLTSFLIVLLMLTETKGLLYVGGFDRPLDQMKVTKDLHQYNNKIVECSWDVEKKGWKFMRERTDKSFPNAYSTAIAVVESIKNPVTEKILLDFLYKYCWRPQPKTSTTMGPPAPK</sequence>
<dbReference type="Gene3D" id="2.40.50.140">
    <property type="entry name" value="Nucleic acid-binding proteins"/>
    <property type="match status" value="1"/>
</dbReference>
<proteinExistence type="predicted"/>
<name>A0A7J7KD99_BUGNE</name>
<evidence type="ECO:0000313" key="3">
    <source>
        <dbReference type="EMBL" id="KAF6036629.1"/>
    </source>
</evidence>
<dbReference type="OrthoDB" id="200924at2759"/>
<keyword evidence="4" id="KW-1185">Reference proteome</keyword>
<evidence type="ECO:0000256" key="1">
    <source>
        <dbReference type="SAM" id="Phobius"/>
    </source>
</evidence>
<organism evidence="3 4">
    <name type="scientific">Bugula neritina</name>
    <name type="common">Brown bryozoan</name>
    <name type="synonym">Sertularia neritina</name>
    <dbReference type="NCBI Taxonomy" id="10212"/>
    <lineage>
        <taxon>Eukaryota</taxon>
        <taxon>Metazoa</taxon>
        <taxon>Spiralia</taxon>
        <taxon>Lophotrochozoa</taxon>
        <taxon>Bryozoa</taxon>
        <taxon>Gymnolaemata</taxon>
        <taxon>Cheilostomatida</taxon>
        <taxon>Flustrina</taxon>
        <taxon>Buguloidea</taxon>
        <taxon>Bugulidae</taxon>
        <taxon>Bugula</taxon>
    </lineage>
</organism>
<dbReference type="GO" id="GO:0006370">
    <property type="term" value="P:7-methylguanosine mRNA capping"/>
    <property type="evidence" value="ECO:0007669"/>
    <property type="project" value="TreeGrafter"/>
</dbReference>
<reference evidence="3" key="1">
    <citation type="submission" date="2020-06" db="EMBL/GenBank/DDBJ databases">
        <title>Draft genome of Bugula neritina, a colonial animal packing powerful symbionts and potential medicines.</title>
        <authorList>
            <person name="Rayko M."/>
        </authorList>
    </citation>
    <scope>NUCLEOTIDE SEQUENCE [LARGE SCALE GENOMIC DNA]</scope>
    <source>
        <strain evidence="3">Kwan_BN1</strain>
    </source>
</reference>
<dbReference type="PANTHER" id="PTHR10367:SF17">
    <property type="entry name" value="MRNA-CAPPING ENZYME"/>
    <property type="match status" value="1"/>
</dbReference>
<dbReference type="SUPFAM" id="SSF50249">
    <property type="entry name" value="Nucleic acid-binding proteins"/>
    <property type="match status" value="1"/>
</dbReference>
<dbReference type="Pfam" id="PF03919">
    <property type="entry name" value="mRNA_cap_C"/>
    <property type="match status" value="1"/>
</dbReference>
<feature type="transmembrane region" description="Helical" evidence="1">
    <location>
        <begin position="20"/>
        <end position="37"/>
    </location>
</feature>